<dbReference type="InterPro" id="IPR036388">
    <property type="entry name" value="WH-like_DNA-bd_sf"/>
</dbReference>
<dbReference type="PRINTS" id="PR00038">
    <property type="entry name" value="HTHLUXR"/>
</dbReference>
<evidence type="ECO:0000256" key="3">
    <source>
        <dbReference type="ARBA" id="ARBA00023163"/>
    </source>
</evidence>
<dbReference type="SMART" id="SM00421">
    <property type="entry name" value="HTH_LUXR"/>
    <property type="match status" value="1"/>
</dbReference>
<dbReference type="GO" id="GO:0006355">
    <property type="term" value="P:regulation of DNA-templated transcription"/>
    <property type="evidence" value="ECO:0007669"/>
    <property type="project" value="InterPro"/>
</dbReference>
<dbReference type="RefSeq" id="WP_350344178.1">
    <property type="nucleotide sequence ID" value="NZ_CP158367.1"/>
</dbReference>
<reference evidence="5" key="1">
    <citation type="journal article" date="2013" name="Extremophiles">
        <title>Proteinivorax tanatarense gen. nov., sp. nov., an anaerobic, haloalkaliphilic, proteolytic bacterium isolated from a decaying algal bloom, and proposal of Proteinivoraceae fam. nov.</title>
        <authorList>
            <person name="Kevbrin V."/>
            <person name="Boltyanskaya Y."/>
            <person name="Zhilina T."/>
            <person name="Kolganova T."/>
            <person name="Lavrentjeva E."/>
            <person name="Kuznetsov B."/>
        </authorList>
    </citation>
    <scope>NUCLEOTIDE SEQUENCE</scope>
    <source>
        <strain evidence="5">Z-910T</strain>
    </source>
</reference>
<reference evidence="5" key="2">
    <citation type="submission" date="2024-06" db="EMBL/GenBank/DDBJ databases">
        <authorList>
            <person name="Petrova K.O."/>
            <person name="Toshchakov S.V."/>
            <person name="Boltjanskaja Y.V."/>
            <person name="Kevbrin V."/>
        </authorList>
    </citation>
    <scope>NUCLEOTIDE SEQUENCE</scope>
    <source>
        <strain evidence="5">Z-910T</strain>
    </source>
</reference>
<dbReference type="GO" id="GO:0003677">
    <property type="term" value="F:DNA binding"/>
    <property type="evidence" value="ECO:0007669"/>
    <property type="project" value="UniProtKB-KW"/>
</dbReference>
<dbReference type="EMBL" id="CP158367">
    <property type="protein sequence ID" value="XBX75434.1"/>
    <property type="molecule type" value="Genomic_DNA"/>
</dbReference>
<evidence type="ECO:0000256" key="1">
    <source>
        <dbReference type="ARBA" id="ARBA00023015"/>
    </source>
</evidence>
<keyword evidence="2" id="KW-0238">DNA-binding</keyword>
<proteinExistence type="predicted"/>
<organism evidence="5">
    <name type="scientific">Proteinivorax tanatarense</name>
    <dbReference type="NCBI Taxonomy" id="1260629"/>
    <lineage>
        <taxon>Bacteria</taxon>
        <taxon>Bacillati</taxon>
        <taxon>Bacillota</taxon>
        <taxon>Clostridia</taxon>
        <taxon>Eubacteriales</taxon>
        <taxon>Proteinivoracaceae</taxon>
        <taxon>Proteinivorax</taxon>
    </lineage>
</organism>
<dbReference type="AlphaFoldDB" id="A0AAU7VMU7"/>
<evidence type="ECO:0000313" key="5">
    <source>
        <dbReference type="EMBL" id="XBX75434.1"/>
    </source>
</evidence>
<dbReference type="Pfam" id="PF00196">
    <property type="entry name" value="GerE"/>
    <property type="match status" value="1"/>
</dbReference>
<keyword evidence="3" id="KW-0804">Transcription</keyword>
<accession>A0AAU7VMU7</accession>
<name>A0AAU7VMU7_9FIRM</name>
<dbReference type="Gene3D" id="1.10.10.10">
    <property type="entry name" value="Winged helix-like DNA-binding domain superfamily/Winged helix DNA-binding domain"/>
    <property type="match status" value="1"/>
</dbReference>
<sequence length="200" mass="23312">MNVLAIIERNFEKDNFELISHLKSKQSIRVIEATNSCLDKTLGNFKGLVIWATNEINYNSSLWHHMVVRKQSWFMLMERISPKEILKLVDHGINFITLGDPKRAFVLNNQNYKLLRLAIDILAWSAEKLLIEEQSLKVLSKKENEVVNLLLEGYEDKEIAQRLYISDKTVRNHISNILKKVSLKNRTQLVLWALNQKGEI</sequence>
<dbReference type="PANTHER" id="PTHR44688">
    <property type="entry name" value="DNA-BINDING TRANSCRIPTIONAL ACTIVATOR DEVR_DOSR"/>
    <property type="match status" value="1"/>
</dbReference>
<keyword evidence="1" id="KW-0805">Transcription regulation</keyword>
<dbReference type="SUPFAM" id="SSF46894">
    <property type="entry name" value="C-terminal effector domain of the bipartite response regulators"/>
    <property type="match status" value="1"/>
</dbReference>
<dbReference type="CDD" id="cd06170">
    <property type="entry name" value="LuxR_C_like"/>
    <property type="match status" value="1"/>
</dbReference>
<evidence type="ECO:0000256" key="2">
    <source>
        <dbReference type="ARBA" id="ARBA00023125"/>
    </source>
</evidence>
<gene>
    <name evidence="5" type="ORF">PRVXT_000557</name>
</gene>
<dbReference type="InterPro" id="IPR000792">
    <property type="entry name" value="Tscrpt_reg_LuxR_C"/>
</dbReference>
<feature type="domain" description="HTH luxR-type" evidence="4">
    <location>
        <begin position="132"/>
        <end position="197"/>
    </location>
</feature>
<evidence type="ECO:0000259" key="4">
    <source>
        <dbReference type="PROSITE" id="PS50043"/>
    </source>
</evidence>
<dbReference type="PROSITE" id="PS50043">
    <property type="entry name" value="HTH_LUXR_2"/>
    <property type="match status" value="1"/>
</dbReference>
<dbReference type="InterPro" id="IPR016032">
    <property type="entry name" value="Sig_transdc_resp-reg_C-effctor"/>
</dbReference>
<dbReference type="PANTHER" id="PTHR44688:SF16">
    <property type="entry name" value="DNA-BINDING TRANSCRIPTIONAL ACTIVATOR DEVR_DOSR"/>
    <property type="match status" value="1"/>
</dbReference>
<protein>
    <submittedName>
        <fullName evidence="5">LuxR C-terminal-related transcriptional regulator</fullName>
    </submittedName>
</protein>